<comment type="subcellular location">
    <subcellularLocation>
        <location evidence="1">Cell envelope</location>
    </subcellularLocation>
</comment>
<dbReference type="GO" id="GO:0016020">
    <property type="term" value="C:membrane"/>
    <property type="evidence" value="ECO:0007669"/>
    <property type="project" value="InterPro"/>
</dbReference>
<dbReference type="NCBIfam" id="TIGR01730">
    <property type="entry name" value="RND_mfp"/>
    <property type="match status" value="1"/>
</dbReference>
<dbReference type="EMBL" id="VIGC01000023">
    <property type="protein sequence ID" value="TQE94494.1"/>
    <property type="molecule type" value="Genomic_DNA"/>
</dbReference>
<sequence>MTGKRIWIGLLVAALLAAGGYYFLFHTQAGASLRGQEATPASGQVAQTGQGQFVPTGADAQQAAPASTVRIQPANTVLGQVSASGNIELIETVDVAMEVSGRVKRILVQVGDQVAAGDVLLTLDTTELERAVRRAELAVESQKNQLEELRSEVTPADIAVAEAELASARENLAQVLAGPTQEEINAARNELAAAQARYQELIAGPSEYELTQLSADLKKKEIALQEAQRAYDQVAWRNDAAASSQAATLQQATIDYEAAAAAYAQATEPATASERADALAAVLNAQHALDLLLQQPTPADIASAEAAVAQAEANLETLKAGPSATDLRAAEIALEQALIDLQEAYEALGKAQVTAPMDGTVLSVNVTPGQQVSQGAVVMTMADTTQLQLTIDVAEVDIPQVSIGQRAEIQVDALIGQQFIGQVTRIAPASDSTSGVVNYPVTIQLLEGPLDQVRPGMTAVATLASQTASEDNEWLVPSNAIQNQNGTPVILVVRNGQTLPVQVTPGRVQGEWTVVQSDELQLGDEVVGSVASFTNQESNFRFGGPGGPIPGGGRALGGGRQ</sequence>
<dbReference type="Gene3D" id="1.10.287.470">
    <property type="entry name" value="Helix hairpin bin"/>
    <property type="match status" value="1"/>
</dbReference>
<keyword evidence="9" id="KW-1185">Reference proteome</keyword>
<dbReference type="AlphaFoldDB" id="A0A540VCJ4"/>
<dbReference type="Proteomes" id="UP000317371">
    <property type="component" value="Unassembled WGS sequence"/>
</dbReference>
<evidence type="ECO:0000259" key="7">
    <source>
        <dbReference type="Pfam" id="PF25954"/>
    </source>
</evidence>
<comment type="similarity">
    <text evidence="2">Belongs to the membrane fusion protein (MFP) (TC 8.A.1) family.</text>
</comment>
<dbReference type="Gene3D" id="2.40.30.170">
    <property type="match status" value="1"/>
</dbReference>
<dbReference type="InterPro" id="IPR058625">
    <property type="entry name" value="MdtA-like_BSH"/>
</dbReference>
<dbReference type="OrthoDB" id="140298at2"/>
<dbReference type="Pfam" id="PF25917">
    <property type="entry name" value="BSH_RND"/>
    <property type="match status" value="1"/>
</dbReference>
<feature type="coiled-coil region" evidence="4">
    <location>
        <begin position="125"/>
        <end position="230"/>
    </location>
</feature>
<dbReference type="SUPFAM" id="SSF51230">
    <property type="entry name" value="Single hybrid motif"/>
    <property type="match status" value="2"/>
</dbReference>
<dbReference type="Pfam" id="PF25954">
    <property type="entry name" value="Beta-barrel_RND_2"/>
    <property type="match status" value="1"/>
</dbReference>
<dbReference type="InParanoid" id="A0A540VCJ4"/>
<feature type="compositionally biased region" description="Gly residues" evidence="5">
    <location>
        <begin position="543"/>
        <end position="561"/>
    </location>
</feature>
<dbReference type="PANTHER" id="PTHR32347">
    <property type="entry name" value="EFFLUX SYSTEM COMPONENT YKNX-RELATED"/>
    <property type="match status" value="1"/>
</dbReference>
<name>A0A540VCJ4_9CHLR</name>
<dbReference type="PANTHER" id="PTHR32347:SF23">
    <property type="entry name" value="BLL5650 PROTEIN"/>
    <property type="match status" value="1"/>
</dbReference>
<comment type="caution">
    <text evidence="8">The sequence shown here is derived from an EMBL/GenBank/DDBJ whole genome shotgun (WGS) entry which is preliminary data.</text>
</comment>
<evidence type="ECO:0000256" key="3">
    <source>
        <dbReference type="ARBA" id="ARBA00023054"/>
    </source>
</evidence>
<evidence type="ECO:0000256" key="2">
    <source>
        <dbReference type="ARBA" id="ARBA00009477"/>
    </source>
</evidence>
<proteinExistence type="inferred from homology"/>
<organism evidence="8 9">
    <name type="scientific">Litorilinea aerophila</name>
    <dbReference type="NCBI Taxonomy" id="1204385"/>
    <lineage>
        <taxon>Bacteria</taxon>
        <taxon>Bacillati</taxon>
        <taxon>Chloroflexota</taxon>
        <taxon>Caldilineae</taxon>
        <taxon>Caldilineales</taxon>
        <taxon>Caldilineaceae</taxon>
        <taxon>Litorilinea</taxon>
    </lineage>
</organism>
<evidence type="ECO:0000313" key="9">
    <source>
        <dbReference type="Proteomes" id="UP000317371"/>
    </source>
</evidence>
<feature type="coiled-coil region" evidence="4">
    <location>
        <begin position="301"/>
        <end position="347"/>
    </location>
</feature>
<evidence type="ECO:0000256" key="1">
    <source>
        <dbReference type="ARBA" id="ARBA00004196"/>
    </source>
</evidence>
<dbReference type="InterPro" id="IPR050465">
    <property type="entry name" value="UPF0194_transport"/>
</dbReference>
<reference evidence="8 9" key="1">
    <citation type="submission" date="2019-06" db="EMBL/GenBank/DDBJ databases">
        <title>Genome sequence of Litorilinea aerophila BAA-2444.</title>
        <authorList>
            <person name="Maclea K.S."/>
            <person name="Maurais E.G."/>
            <person name="Iannazzi L.C."/>
        </authorList>
    </citation>
    <scope>NUCLEOTIDE SEQUENCE [LARGE SCALE GENOMIC DNA]</scope>
    <source>
        <strain evidence="8 9">ATCC BAA-2444</strain>
    </source>
</reference>
<dbReference type="Gene3D" id="2.40.420.20">
    <property type="match status" value="1"/>
</dbReference>
<evidence type="ECO:0000256" key="5">
    <source>
        <dbReference type="SAM" id="MobiDB-lite"/>
    </source>
</evidence>
<accession>A0A540VCJ4</accession>
<feature type="domain" description="CusB-like beta-barrel" evidence="7">
    <location>
        <begin position="389"/>
        <end position="466"/>
    </location>
</feature>
<dbReference type="GO" id="GO:0030313">
    <property type="term" value="C:cell envelope"/>
    <property type="evidence" value="ECO:0007669"/>
    <property type="project" value="UniProtKB-SubCell"/>
</dbReference>
<keyword evidence="3 4" id="KW-0175">Coiled coil</keyword>
<dbReference type="GO" id="GO:0022857">
    <property type="term" value="F:transmembrane transporter activity"/>
    <property type="evidence" value="ECO:0007669"/>
    <property type="project" value="InterPro"/>
</dbReference>
<feature type="region of interest" description="Disordered" evidence="5">
    <location>
        <begin position="538"/>
        <end position="561"/>
    </location>
</feature>
<evidence type="ECO:0000313" key="8">
    <source>
        <dbReference type="EMBL" id="TQE94494.1"/>
    </source>
</evidence>
<protein>
    <submittedName>
        <fullName evidence="8">Efflux RND transporter periplasmic adaptor subunit</fullName>
    </submittedName>
</protein>
<dbReference type="InterPro" id="IPR058792">
    <property type="entry name" value="Beta-barrel_RND_2"/>
</dbReference>
<gene>
    <name evidence="8" type="ORF">FKZ61_16435</name>
</gene>
<dbReference type="InterPro" id="IPR006143">
    <property type="entry name" value="RND_pump_MFP"/>
</dbReference>
<evidence type="ECO:0000256" key="4">
    <source>
        <dbReference type="SAM" id="Coils"/>
    </source>
</evidence>
<dbReference type="Gene3D" id="2.40.50.100">
    <property type="match status" value="2"/>
</dbReference>
<evidence type="ECO:0000259" key="6">
    <source>
        <dbReference type="Pfam" id="PF25917"/>
    </source>
</evidence>
<feature type="domain" description="Multidrug resistance protein MdtA-like barrel-sandwich hybrid" evidence="6">
    <location>
        <begin position="91"/>
        <end position="376"/>
    </location>
</feature>
<dbReference type="InterPro" id="IPR011053">
    <property type="entry name" value="Single_hybrid_motif"/>
</dbReference>